<feature type="region of interest" description="Disordered" evidence="1">
    <location>
        <begin position="176"/>
        <end position="196"/>
    </location>
</feature>
<dbReference type="OrthoDB" id="2973648at2759"/>
<accession>A0A060S7L4</accession>
<name>A0A060S7L4_PYCCI</name>
<reference evidence="2" key="1">
    <citation type="submission" date="2014-01" db="EMBL/GenBank/DDBJ databases">
        <title>The genome of the white-rot fungus Pycnoporus cinnabarinus: a basidiomycete model with a versatile arsenal for lignocellulosic biomass breakdown.</title>
        <authorList>
            <person name="Levasseur A."/>
            <person name="Lomascolo A."/>
            <person name="Ruiz-Duenas F.J."/>
            <person name="Uzan E."/>
            <person name="Piumi F."/>
            <person name="Kues U."/>
            <person name="Ram A.F.J."/>
            <person name="Murat C."/>
            <person name="Haon M."/>
            <person name="Benoit I."/>
            <person name="Arfi Y."/>
            <person name="Chevret D."/>
            <person name="Drula E."/>
            <person name="Kwon M.J."/>
            <person name="Gouret P."/>
            <person name="Lesage-Meessen L."/>
            <person name="Lombard V."/>
            <person name="Mariette J."/>
            <person name="Noirot C."/>
            <person name="Park J."/>
            <person name="Patyshakuliyeva A."/>
            <person name="Wieneger R.A.B."/>
            <person name="Wosten H.A.B."/>
            <person name="Martin F."/>
            <person name="Coutinho P.M."/>
            <person name="de Vries R."/>
            <person name="Martinez A.T."/>
            <person name="Klopp C."/>
            <person name="Pontarotti P."/>
            <person name="Henrissat B."/>
            <person name="Record E."/>
        </authorList>
    </citation>
    <scope>NUCLEOTIDE SEQUENCE [LARGE SCALE GENOMIC DNA]</scope>
    <source>
        <strain evidence="2">BRFM137</strain>
    </source>
</reference>
<evidence type="ECO:0000256" key="1">
    <source>
        <dbReference type="SAM" id="MobiDB-lite"/>
    </source>
</evidence>
<keyword evidence="3" id="KW-1185">Reference proteome</keyword>
<dbReference type="Proteomes" id="UP000029665">
    <property type="component" value="Unassembled WGS sequence"/>
</dbReference>
<organism evidence="2 3">
    <name type="scientific">Pycnoporus cinnabarinus</name>
    <name type="common">Cinnabar-red polypore</name>
    <name type="synonym">Trametes cinnabarina</name>
    <dbReference type="NCBI Taxonomy" id="5643"/>
    <lineage>
        <taxon>Eukaryota</taxon>
        <taxon>Fungi</taxon>
        <taxon>Dikarya</taxon>
        <taxon>Basidiomycota</taxon>
        <taxon>Agaricomycotina</taxon>
        <taxon>Agaricomycetes</taxon>
        <taxon>Polyporales</taxon>
        <taxon>Polyporaceae</taxon>
        <taxon>Trametes</taxon>
    </lineage>
</organism>
<dbReference type="EMBL" id="CCBP010000010">
    <property type="protein sequence ID" value="CDO68269.1"/>
    <property type="molecule type" value="Genomic_DNA"/>
</dbReference>
<sequence>MAGGSSAWQHHAHYMCQSSASLRWPQFAWAEAGFTDAPPFTTCPYIPLPTCHADAVVDPTKSPSILRPNGADVWTVGSVQTIRWSNAGLDITKEQGRVVLGYLDPVSGGDIEYQEQALADGFLLADEVVNVVTPAVPSGNFYYILCEFIYCVGSITERYLGAQRCPRMFRSARERGQRKPNLLHRESRLSAREHTERDVPNSFIHCPGSYRNNQPLIERNPDFADNHIIHVCFIDVPNGIRYLGNMPAEKR</sequence>
<dbReference type="AlphaFoldDB" id="A0A060S7L4"/>
<proteinExistence type="predicted"/>
<gene>
    <name evidence="2" type="ORF">BN946_scf184842.g32</name>
</gene>
<evidence type="ECO:0000313" key="2">
    <source>
        <dbReference type="EMBL" id="CDO68269.1"/>
    </source>
</evidence>
<dbReference type="STRING" id="5643.A0A060S7L4"/>
<comment type="caution">
    <text evidence="2">The sequence shown here is derived from an EMBL/GenBank/DDBJ whole genome shotgun (WGS) entry which is preliminary data.</text>
</comment>
<dbReference type="HOGENOM" id="CLU_1107586_0_0_1"/>
<protein>
    <submittedName>
        <fullName evidence="2">Uncharacterized protein</fullName>
    </submittedName>
</protein>
<evidence type="ECO:0000313" key="3">
    <source>
        <dbReference type="Proteomes" id="UP000029665"/>
    </source>
</evidence>